<accession>A0ACB8QUL0</accession>
<evidence type="ECO:0000313" key="2">
    <source>
        <dbReference type="Proteomes" id="UP000814128"/>
    </source>
</evidence>
<name>A0ACB8QUL0_9AGAM</name>
<reference evidence="1" key="1">
    <citation type="submission" date="2021-02" db="EMBL/GenBank/DDBJ databases">
        <authorList>
            <consortium name="DOE Joint Genome Institute"/>
            <person name="Ahrendt S."/>
            <person name="Looney B.P."/>
            <person name="Miyauchi S."/>
            <person name="Morin E."/>
            <person name="Drula E."/>
            <person name="Courty P.E."/>
            <person name="Chicoki N."/>
            <person name="Fauchery L."/>
            <person name="Kohler A."/>
            <person name="Kuo A."/>
            <person name="Labutti K."/>
            <person name="Pangilinan J."/>
            <person name="Lipzen A."/>
            <person name="Riley R."/>
            <person name="Andreopoulos W."/>
            <person name="He G."/>
            <person name="Johnson J."/>
            <person name="Barry K.W."/>
            <person name="Grigoriev I.V."/>
            <person name="Nagy L."/>
            <person name="Hibbett D."/>
            <person name="Henrissat B."/>
            <person name="Matheny P.B."/>
            <person name="Labbe J."/>
            <person name="Martin F."/>
        </authorList>
    </citation>
    <scope>NUCLEOTIDE SEQUENCE</scope>
    <source>
        <strain evidence="1">EC-137</strain>
    </source>
</reference>
<comment type="caution">
    <text evidence="1">The sequence shown here is derived from an EMBL/GenBank/DDBJ whole genome shotgun (WGS) entry which is preliminary data.</text>
</comment>
<gene>
    <name evidence="1" type="ORF">K488DRAFT_82965</name>
</gene>
<keyword evidence="1" id="KW-0328">Glycosyltransferase</keyword>
<dbReference type="EMBL" id="MU273483">
    <property type="protein sequence ID" value="KAI0035524.1"/>
    <property type="molecule type" value="Genomic_DNA"/>
</dbReference>
<organism evidence="1 2">
    <name type="scientific">Vararia minispora EC-137</name>
    <dbReference type="NCBI Taxonomy" id="1314806"/>
    <lineage>
        <taxon>Eukaryota</taxon>
        <taxon>Fungi</taxon>
        <taxon>Dikarya</taxon>
        <taxon>Basidiomycota</taxon>
        <taxon>Agaricomycotina</taxon>
        <taxon>Agaricomycetes</taxon>
        <taxon>Russulales</taxon>
        <taxon>Lachnocladiaceae</taxon>
        <taxon>Vararia</taxon>
    </lineage>
</organism>
<dbReference type="Proteomes" id="UP000814128">
    <property type="component" value="Unassembled WGS sequence"/>
</dbReference>
<reference evidence="1" key="2">
    <citation type="journal article" date="2022" name="New Phytol.">
        <title>Evolutionary transition to the ectomycorrhizal habit in the genomes of a hyperdiverse lineage of mushroom-forming fungi.</title>
        <authorList>
            <person name="Looney B."/>
            <person name="Miyauchi S."/>
            <person name="Morin E."/>
            <person name="Drula E."/>
            <person name="Courty P.E."/>
            <person name="Kohler A."/>
            <person name="Kuo A."/>
            <person name="LaButti K."/>
            <person name="Pangilinan J."/>
            <person name="Lipzen A."/>
            <person name="Riley R."/>
            <person name="Andreopoulos W."/>
            <person name="He G."/>
            <person name="Johnson J."/>
            <person name="Nolan M."/>
            <person name="Tritt A."/>
            <person name="Barry K.W."/>
            <person name="Grigoriev I.V."/>
            <person name="Nagy L.G."/>
            <person name="Hibbett D."/>
            <person name="Henrissat B."/>
            <person name="Matheny P.B."/>
            <person name="Labbe J."/>
            <person name="Martin F.M."/>
        </authorList>
    </citation>
    <scope>NUCLEOTIDE SEQUENCE</scope>
    <source>
        <strain evidence="1">EC-137</strain>
    </source>
</reference>
<evidence type="ECO:0000313" key="1">
    <source>
        <dbReference type="EMBL" id="KAI0035524.1"/>
    </source>
</evidence>
<sequence>MAAEKARLALTNILHSKRYLTILATAIACFLVFTWQAPLVADNVPRLDKYFKPTSISGFQRRAYKLSDERARPTCVRQRFHESRYKVLEENPRAVFIAINFYQNQEVIPTFFQEFPGIVERLGRKRVYVSIYENGSEDKSQQLLRLFDDMLTYMGVPHRVITRGRDEYSHKENGHRINVLAAIRNAAMEPLYSGEAARQVQGGMFDDVLWINDVYHCQADILEVLYQKRLQGANQACAVDWAGWGDHVIYDRWVLRTITGKVFYIWEELVRWMYPTDDDPREPDGRGPLPRLLPYDEADRRRFEAHLPIQVFSCWNGATAIDASAFLEPNNLRFRIAKADLDEGGRPKEVTEMVSECFLSSVDLWKMGKGKVALAPRASVAYNTWNYNTHRKDQLPLPSNSSDEVITNWVRDPPETVAFQDNAAWNAPERWAPWDEQ</sequence>
<keyword evidence="1" id="KW-0808">Transferase</keyword>
<proteinExistence type="predicted"/>
<keyword evidence="2" id="KW-1185">Reference proteome</keyword>
<protein>
    <submittedName>
        <fullName evidence="1">Cryptococcal mannosyltransferase 1-domain-containing protein</fullName>
    </submittedName>
</protein>